<protein>
    <recommendedName>
        <fullName evidence="4">Peptidase M50</fullName>
    </recommendedName>
</protein>
<gene>
    <name evidence="2" type="ORF">NIASO_14215</name>
</gene>
<keyword evidence="1" id="KW-0812">Transmembrane</keyword>
<dbReference type="KEGG" id="nso:NIASO_14215"/>
<sequence length="265" mass="29550">MKRSFKTLTLNSILLFSIASILEMTLHEFGHYVTARYFHAAGAKLFHNYVDFDENSIGFAQRLCIAAAGPLVSLLIGISFHLFSKKATVKKYGYLFLLYLSASGYIGFLGYLMVAPFFTYGDTGLIFNQLHFPVALIIVIAVAAAFVLFLVFRQLAVLFIRFADEETIKDIAERRRYTKAVILYPLLGGIIITTLLNLPVPTTLSLIAPLCSPFSMMWIYGAMLNRKQRNIDGNPFFAGTHKMVPAIIAGFTAMVIINRLLVLGI</sequence>
<feature type="transmembrane region" description="Helical" evidence="1">
    <location>
        <begin position="92"/>
        <end position="114"/>
    </location>
</feature>
<dbReference type="AlphaFoldDB" id="W0F400"/>
<dbReference type="OrthoDB" id="921763at2"/>
<feature type="transmembrane region" description="Helical" evidence="1">
    <location>
        <begin position="243"/>
        <end position="262"/>
    </location>
</feature>
<dbReference type="EMBL" id="CP007035">
    <property type="protein sequence ID" value="AHF17785.1"/>
    <property type="molecule type" value="Genomic_DNA"/>
</dbReference>
<feature type="transmembrane region" description="Helical" evidence="1">
    <location>
        <begin position="181"/>
        <end position="200"/>
    </location>
</feature>
<accession>W0F400</accession>
<keyword evidence="3" id="KW-1185">Reference proteome</keyword>
<feature type="transmembrane region" description="Helical" evidence="1">
    <location>
        <begin position="134"/>
        <end position="160"/>
    </location>
</feature>
<reference evidence="2 3" key="1">
    <citation type="submission" date="2013-12" db="EMBL/GenBank/DDBJ databases">
        <authorList>
            <consortium name="DOE Joint Genome Institute"/>
            <person name="Eisen J."/>
            <person name="Huntemann M."/>
            <person name="Han J."/>
            <person name="Chen A."/>
            <person name="Kyrpides N."/>
            <person name="Mavromatis K."/>
            <person name="Markowitz V."/>
            <person name="Palaniappan K."/>
            <person name="Ivanova N."/>
            <person name="Schaumberg A."/>
            <person name="Pati A."/>
            <person name="Liolios K."/>
            <person name="Nordberg H.P."/>
            <person name="Cantor M.N."/>
            <person name="Hua S.X."/>
            <person name="Woyke T."/>
        </authorList>
    </citation>
    <scope>NUCLEOTIDE SEQUENCE [LARGE SCALE GENOMIC DNA]</scope>
    <source>
        <strain evidence="3">DSM 19437</strain>
    </source>
</reference>
<evidence type="ECO:0008006" key="4">
    <source>
        <dbReference type="Google" id="ProtNLM"/>
    </source>
</evidence>
<dbReference type="RefSeq" id="WP_008586528.1">
    <property type="nucleotide sequence ID" value="NZ_CP007035.1"/>
</dbReference>
<keyword evidence="1" id="KW-0472">Membrane</keyword>
<dbReference type="STRING" id="929713.NIASO_14215"/>
<name>W0F400_9BACT</name>
<proteinExistence type="predicted"/>
<feature type="transmembrane region" description="Helical" evidence="1">
    <location>
        <begin position="59"/>
        <end position="80"/>
    </location>
</feature>
<evidence type="ECO:0000313" key="3">
    <source>
        <dbReference type="Proteomes" id="UP000003586"/>
    </source>
</evidence>
<dbReference type="eggNOG" id="ENOG50316B7">
    <property type="taxonomic scope" value="Bacteria"/>
</dbReference>
<organism evidence="2 3">
    <name type="scientific">Niabella soli DSM 19437</name>
    <dbReference type="NCBI Taxonomy" id="929713"/>
    <lineage>
        <taxon>Bacteria</taxon>
        <taxon>Pseudomonadati</taxon>
        <taxon>Bacteroidota</taxon>
        <taxon>Chitinophagia</taxon>
        <taxon>Chitinophagales</taxon>
        <taxon>Chitinophagaceae</taxon>
        <taxon>Niabella</taxon>
    </lineage>
</organism>
<keyword evidence="1" id="KW-1133">Transmembrane helix</keyword>
<evidence type="ECO:0000256" key="1">
    <source>
        <dbReference type="SAM" id="Phobius"/>
    </source>
</evidence>
<dbReference type="HOGENOM" id="CLU_1049006_0_0_10"/>
<feature type="transmembrane region" description="Helical" evidence="1">
    <location>
        <begin position="206"/>
        <end position="223"/>
    </location>
</feature>
<evidence type="ECO:0000313" key="2">
    <source>
        <dbReference type="EMBL" id="AHF17785.1"/>
    </source>
</evidence>
<dbReference type="Proteomes" id="UP000003586">
    <property type="component" value="Chromosome"/>
</dbReference>